<protein>
    <recommendedName>
        <fullName evidence="1">Protein DltD</fullName>
    </recommendedName>
</protein>
<comment type="similarity">
    <text evidence="1">Belongs to the DltD family.</text>
</comment>
<evidence type="ECO:0000313" key="3">
    <source>
        <dbReference type="Proteomes" id="UP001549055"/>
    </source>
</evidence>
<comment type="caution">
    <text evidence="2">The sequence shown here is derived from an EMBL/GenBank/DDBJ whole genome shotgun (WGS) entry which is preliminary data.</text>
</comment>
<dbReference type="Proteomes" id="UP001549055">
    <property type="component" value="Unassembled WGS sequence"/>
</dbReference>
<proteinExistence type="inferred from homology"/>
<sequence>MRKRLWKILGPLVCASGLIVVLLLLTPTKIHHDEAREKADAYSLAKTVFKSRLQKERALSDPDKNFVPFFGSSEWLRMDPFHPAILAEKYHRSYTPFLLGQSGSASISHYFSMQQMEYALKDKKAVYVISPQWFVKGGSGKGAFQSYFSNGQLVSFLQEQTGGAYDQVAARRLLKLYPENSNRALVEKVAKGQELSQADKAWLATQAYVLKKEDYFFDAFAPERFSSRSFEKQKAVLPNEFSYDKLSDLATLIAQSETGNNQFGIKNEFYRQRIGSRLKELKGAQKHFSYLSSPEYTDLQLVLKEFAESNTNVLFVIPPVNGKWARFSGLSPAMYAKSVEKIKYQLQSQGFTNIADLSQEGDKPYFMQDTIHLGWNGWLEMDKHVAPFLTNEQAQPHYQLNDAFLQKSWAAYSGQPDKFSAEQK</sequence>
<name>A0ABV2JJF9_9STRE</name>
<evidence type="ECO:0000256" key="1">
    <source>
        <dbReference type="PIRNR" id="PIRNR021438"/>
    </source>
</evidence>
<keyword evidence="3" id="KW-1185">Reference proteome</keyword>
<dbReference type="PANTHER" id="PTHR40039:SF1">
    <property type="entry name" value="PROTEIN DLTD"/>
    <property type="match status" value="1"/>
</dbReference>
<keyword evidence="1" id="KW-0472">Membrane</keyword>
<organism evidence="2 3">
    <name type="scientific">Streptococcus gallinaceus</name>
    <dbReference type="NCBI Taxonomy" id="165758"/>
    <lineage>
        <taxon>Bacteria</taxon>
        <taxon>Bacillati</taxon>
        <taxon>Bacillota</taxon>
        <taxon>Bacilli</taxon>
        <taxon>Lactobacillales</taxon>
        <taxon>Streptococcaceae</taxon>
        <taxon>Streptococcus</taxon>
    </lineage>
</organism>
<dbReference type="EMBL" id="JBEPMK010000001">
    <property type="protein sequence ID" value="MET3643520.1"/>
    <property type="molecule type" value="Genomic_DNA"/>
</dbReference>
<dbReference type="PIRSF" id="PIRSF021438">
    <property type="entry name" value="DltD"/>
    <property type="match status" value="1"/>
</dbReference>
<dbReference type="RefSeq" id="WP_253362527.1">
    <property type="nucleotide sequence ID" value="NZ_JALJXU010000001.1"/>
</dbReference>
<dbReference type="NCBIfam" id="TIGR04092">
    <property type="entry name" value="LTA_DltD"/>
    <property type="match status" value="1"/>
</dbReference>
<dbReference type="PANTHER" id="PTHR40039">
    <property type="entry name" value="PROTEIN DLTD"/>
    <property type="match status" value="1"/>
</dbReference>
<evidence type="ECO:0000313" key="2">
    <source>
        <dbReference type="EMBL" id="MET3643520.1"/>
    </source>
</evidence>
<reference evidence="2 3" key="1">
    <citation type="submission" date="2024-06" db="EMBL/GenBank/DDBJ databases">
        <title>Genomic Encyclopedia of Type Strains, Phase IV (KMG-IV): sequencing the most valuable type-strain genomes for metagenomic binning, comparative biology and taxonomic classification.</title>
        <authorList>
            <person name="Goeker M."/>
        </authorList>
    </citation>
    <scope>NUCLEOTIDE SEQUENCE [LARGE SCALE GENOMIC DNA]</scope>
    <source>
        <strain evidence="2 3">DSM 15349</strain>
    </source>
</reference>
<keyword evidence="1" id="KW-1003">Cell membrane</keyword>
<gene>
    <name evidence="2" type="ORF">ABID27_000137</name>
</gene>
<dbReference type="InterPro" id="IPR006998">
    <property type="entry name" value="DltD"/>
</dbReference>
<dbReference type="Pfam" id="PF04914">
    <property type="entry name" value="DltD"/>
    <property type="match status" value="1"/>
</dbReference>
<dbReference type="InterPro" id="IPR023896">
    <property type="entry name" value="LTA_DltD"/>
</dbReference>
<comment type="pathway">
    <text evidence="1">Cell wall biogenesis; lipoteichoic acid biosynthesis.</text>
</comment>
<accession>A0ABV2JJF9</accession>